<feature type="domain" description="Thioredoxin-like fold" evidence="1">
    <location>
        <begin position="6"/>
        <end position="80"/>
    </location>
</feature>
<dbReference type="PANTHER" id="PTHR36450">
    <property type="entry name" value="THIOREDOXIN"/>
    <property type="match status" value="1"/>
</dbReference>
<organism evidence="2 3">
    <name type="scientific">Segatella hominis</name>
    <dbReference type="NCBI Taxonomy" id="2518605"/>
    <lineage>
        <taxon>Bacteria</taxon>
        <taxon>Pseudomonadati</taxon>
        <taxon>Bacteroidota</taxon>
        <taxon>Bacteroidia</taxon>
        <taxon>Bacteroidales</taxon>
        <taxon>Prevotellaceae</taxon>
        <taxon>Segatella</taxon>
    </lineage>
</organism>
<dbReference type="Gene3D" id="3.40.30.10">
    <property type="entry name" value="Glutaredoxin"/>
    <property type="match status" value="1"/>
</dbReference>
<dbReference type="InterPro" id="IPR036249">
    <property type="entry name" value="Thioredoxin-like_sf"/>
</dbReference>
<dbReference type="EMBL" id="SGVY01000003">
    <property type="protein sequence ID" value="TFH84313.1"/>
    <property type="molecule type" value="Genomic_DNA"/>
</dbReference>
<evidence type="ECO:0000259" key="1">
    <source>
        <dbReference type="Pfam" id="PF13192"/>
    </source>
</evidence>
<dbReference type="GeneID" id="302993999"/>
<dbReference type="Proteomes" id="UP000297872">
    <property type="component" value="Unassembled WGS sequence"/>
</dbReference>
<proteinExistence type="predicted"/>
<sequence>MEKDIDIKVLSGGCSCCSQLYANVEQAVDELKIDCQPEFVYDINVALKYEVLQMPALIVNEKVISQGSDLSVEKIREILKRELSL</sequence>
<accession>A0A4Y8VVE4</accession>
<name>A0A4Y8VVE4_9BACT</name>
<dbReference type="InterPro" id="IPR005243">
    <property type="entry name" value="THIRX-like_proc"/>
</dbReference>
<reference evidence="2 3" key="1">
    <citation type="submission" date="2019-02" db="EMBL/GenBank/DDBJ databases">
        <title>Draft Genome Sequence of the Prevotella sp. BCRC 81118, Isolated from Human Feces.</title>
        <authorList>
            <person name="Huang C.-H."/>
        </authorList>
    </citation>
    <scope>NUCLEOTIDE SEQUENCE [LARGE SCALE GENOMIC DNA]</scope>
    <source>
        <strain evidence="2 3">BCRC 81118</strain>
    </source>
</reference>
<comment type="caution">
    <text evidence="2">The sequence shown here is derived from an EMBL/GenBank/DDBJ whole genome shotgun (WGS) entry which is preliminary data.</text>
</comment>
<dbReference type="AlphaFoldDB" id="A0A4Y8VVE4"/>
<evidence type="ECO:0000313" key="3">
    <source>
        <dbReference type="Proteomes" id="UP000297872"/>
    </source>
</evidence>
<dbReference type="OrthoDB" id="5402270at2"/>
<keyword evidence="3" id="KW-1185">Reference proteome</keyword>
<protein>
    <submittedName>
        <fullName evidence="2">Thioredoxin family protein</fullName>
    </submittedName>
</protein>
<dbReference type="NCBIfam" id="TIGR00412">
    <property type="entry name" value="redox_disulf_2"/>
    <property type="match status" value="1"/>
</dbReference>
<evidence type="ECO:0000313" key="2">
    <source>
        <dbReference type="EMBL" id="TFH84313.1"/>
    </source>
</evidence>
<dbReference type="SUPFAM" id="SSF52833">
    <property type="entry name" value="Thioredoxin-like"/>
    <property type="match status" value="1"/>
</dbReference>
<dbReference type="RefSeq" id="WP_134842545.1">
    <property type="nucleotide sequence ID" value="NZ_SGVY01000003.1"/>
</dbReference>
<dbReference type="InterPro" id="IPR012336">
    <property type="entry name" value="Thioredoxin-like_fold"/>
</dbReference>
<dbReference type="PANTHER" id="PTHR36450:SF1">
    <property type="entry name" value="THIOREDOXIN"/>
    <property type="match status" value="1"/>
</dbReference>
<gene>
    <name evidence="2" type="ORF">EXN75_01655</name>
</gene>
<dbReference type="Pfam" id="PF13192">
    <property type="entry name" value="Thioredoxin_3"/>
    <property type="match status" value="1"/>
</dbReference>